<proteinExistence type="inferred from homology"/>
<dbReference type="InterPro" id="IPR028081">
    <property type="entry name" value="Leu-bd"/>
</dbReference>
<dbReference type="PRINTS" id="PR00337">
    <property type="entry name" value="LEUILEVALBP"/>
</dbReference>
<dbReference type="Proteomes" id="UP000002417">
    <property type="component" value="Chromosome"/>
</dbReference>
<keyword evidence="3 5" id="KW-0732">Signal</keyword>
<dbReference type="PhylomeDB" id="A7IE58"/>
<feature type="domain" description="Leucine-binding protein" evidence="6">
    <location>
        <begin position="25"/>
        <end position="363"/>
    </location>
</feature>
<sequence>MLPLRPTIAALLIAAGLSAAHAADPIKIGGLLETSGAVASLGQPGLEGAMLAVEQINKTGGINGQPVEFVNVNTESDNTRAVTAVKRLIGQGDIAAIVGPMNSGSSFAIIDTVQRASVPMISNGGSRNIVLPAEEKKWIFLSPLTDVLVQSVMMEDMKKRGITRIALLNADSPFGTSGREQLEKNAASYGITVVSQQAFGNADQDMTPQLTKVRGTDAQAVVVWATGPGQAIVVKNYRQLGIDLPLYLSQAANDFNFLRLAGPAADGIFIPSSKIYVTGALAANDPQKAVIETFAKDYEAKYGKPPATFAGNAYDAVMMLAEAVKKAGATDRAAIRGAIEGLKDHVGVTAVYTYGPGDHFGAKADSVVMLTVKDGKFALVR</sequence>
<feature type="signal peptide" evidence="5">
    <location>
        <begin position="1"/>
        <end position="22"/>
    </location>
</feature>
<evidence type="ECO:0000256" key="4">
    <source>
        <dbReference type="ARBA" id="ARBA00022970"/>
    </source>
</evidence>
<evidence type="ECO:0000313" key="8">
    <source>
        <dbReference type="Proteomes" id="UP000002417"/>
    </source>
</evidence>
<dbReference type="EMBL" id="CP000781">
    <property type="protein sequence ID" value="ABS66301.1"/>
    <property type="molecule type" value="Genomic_DNA"/>
</dbReference>
<reference evidence="7 8" key="1">
    <citation type="submission" date="2007-07" db="EMBL/GenBank/DDBJ databases">
        <title>Complete sequence of chromosome of Xanthobacter autotrophicus Py2.</title>
        <authorList>
            <consortium name="US DOE Joint Genome Institute"/>
            <person name="Copeland A."/>
            <person name="Lucas S."/>
            <person name="Lapidus A."/>
            <person name="Barry K."/>
            <person name="Glavina del Rio T."/>
            <person name="Hammon N."/>
            <person name="Israni S."/>
            <person name="Dalin E."/>
            <person name="Tice H."/>
            <person name="Pitluck S."/>
            <person name="Sims D."/>
            <person name="Brettin T."/>
            <person name="Bruce D."/>
            <person name="Detter J.C."/>
            <person name="Han C."/>
            <person name="Tapia R."/>
            <person name="Brainard J."/>
            <person name="Schmutz J."/>
            <person name="Larimer F."/>
            <person name="Land M."/>
            <person name="Hauser L."/>
            <person name="Kyrpides N."/>
            <person name="Kim E."/>
            <person name="Ensigns S.A."/>
            <person name="Richardson P."/>
        </authorList>
    </citation>
    <scope>NUCLEOTIDE SEQUENCE [LARGE SCALE GENOMIC DNA]</scope>
    <source>
        <strain evidence="8">ATCC BAA-1158 / Py2</strain>
    </source>
</reference>
<feature type="chain" id="PRO_5002707821" evidence="5">
    <location>
        <begin position="23"/>
        <end position="381"/>
    </location>
</feature>
<keyword evidence="7" id="KW-0675">Receptor</keyword>
<keyword evidence="2" id="KW-0813">Transport</keyword>
<dbReference type="KEGG" id="xau:Xaut_1050"/>
<dbReference type="eggNOG" id="COG0683">
    <property type="taxonomic scope" value="Bacteria"/>
</dbReference>
<accession>A7IE58</accession>
<dbReference type="STRING" id="78245.Xaut_1050"/>
<dbReference type="InterPro" id="IPR051010">
    <property type="entry name" value="BCAA_transport"/>
</dbReference>
<evidence type="ECO:0000256" key="2">
    <source>
        <dbReference type="ARBA" id="ARBA00022448"/>
    </source>
</evidence>
<evidence type="ECO:0000256" key="5">
    <source>
        <dbReference type="SAM" id="SignalP"/>
    </source>
</evidence>
<evidence type="ECO:0000256" key="1">
    <source>
        <dbReference type="ARBA" id="ARBA00010062"/>
    </source>
</evidence>
<keyword evidence="8" id="KW-1185">Reference proteome</keyword>
<dbReference type="InterPro" id="IPR028082">
    <property type="entry name" value="Peripla_BP_I"/>
</dbReference>
<evidence type="ECO:0000313" key="7">
    <source>
        <dbReference type="EMBL" id="ABS66301.1"/>
    </source>
</evidence>
<dbReference type="PANTHER" id="PTHR30483:SF38">
    <property type="entry name" value="BLR7848 PROTEIN"/>
    <property type="match status" value="1"/>
</dbReference>
<dbReference type="SUPFAM" id="SSF53822">
    <property type="entry name" value="Periplasmic binding protein-like I"/>
    <property type="match status" value="1"/>
</dbReference>
<name>A7IE58_XANP2</name>
<dbReference type="Pfam" id="PF13458">
    <property type="entry name" value="Peripla_BP_6"/>
    <property type="match status" value="1"/>
</dbReference>
<protein>
    <submittedName>
        <fullName evidence="7">Extracellular ligand-binding receptor</fullName>
    </submittedName>
</protein>
<dbReference type="CDD" id="cd06333">
    <property type="entry name" value="PBP1_ABC_RPA1789-like"/>
    <property type="match status" value="1"/>
</dbReference>
<dbReference type="GO" id="GO:0006865">
    <property type="term" value="P:amino acid transport"/>
    <property type="evidence" value="ECO:0007669"/>
    <property type="project" value="UniProtKB-KW"/>
</dbReference>
<dbReference type="PANTHER" id="PTHR30483">
    <property type="entry name" value="LEUCINE-SPECIFIC-BINDING PROTEIN"/>
    <property type="match status" value="1"/>
</dbReference>
<dbReference type="HOGENOM" id="CLU_027128_0_1_5"/>
<gene>
    <name evidence="7" type="ordered locus">Xaut_1050</name>
</gene>
<evidence type="ECO:0000256" key="3">
    <source>
        <dbReference type="ARBA" id="ARBA00022729"/>
    </source>
</evidence>
<dbReference type="InterPro" id="IPR000709">
    <property type="entry name" value="Leu_Ile_Val-bd"/>
</dbReference>
<dbReference type="Gene3D" id="3.40.50.2300">
    <property type="match status" value="2"/>
</dbReference>
<keyword evidence="4" id="KW-0029">Amino-acid transport</keyword>
<organism evidence="7 8">
    <name type="scientific">Xanthobacter autotrophicus (strain ATCC BAA-1158 / Py2)</name>
    <dbReference type="NCBI Taxonomy" id="78245"/>
    <lineage>
        <taxon>Bacteria</taxon>
        <taxon>Pseudomonadati</taxon>
        <taxon>Pseudomonadota</taxon>
        <taxon>Alphaproteobacteria</taxon>
        <taxon>Hyphomicrobiales</taxon>
        <taxon>Xanthobacteraceae</taxon>
        <taxon>Xanthobacter</taxon>
    </lineage>
</organism>
<comment type="similarity">
    <text evidence="1">Belongs to the leucine-binding protein family.</text>
</comment>
<dbReference type="AlphaFoldDB" id="A7IE58"/>
<evidence type="ECO:0000259" key="6">
    <source>
        <dbReference type="Pfam" id="PF13458"/>
    </source>
</evidence>